<proteinExistence type="predicted"/>
<dbReference type="EMBL" id="CP021425">
    <property type="protein sequence ID" value="ARU56599.1"/>
    <property type="molecule type" value="Genomic_DNA"/>
</dbReference>
<sequence length="140" mass="16254">MFELDERLAKDTIKLASWPLCEVLLMNDRHYPWFILVPRVPQISELYHLDAEQQKQFQEESNRLSMHIMKQFAGYKLNVAALGNVVRQLHIHHIVRFESDVAWPGPVWGKVPSEPYTEEELASIQSGAKAWLSLPLFSAR</sequence>
<dbReference type="OrthoDB" id="9799145at2"/>
<dbReference type="RefSeq" id="WP_087461569.1">
    <property type="nucleotide sequence ID" value="NZ_CP021425.1"/>
</dbReference>
<comment type="caution">
    <text evidence="1">Lacks conserved residue(s) required for the propagation of feature annotation.</text>
</comment>
<evidence type="ECO:0000256" key="1">
    <source>
        <dbReference type="PROSITE-ProRule" id="PRU00464"/>
    </source>
</evidence>
<protein>
    <submittedName>
        <fullName evidence="3">Histidine triad (HIT) protein</fullName>
    </submittedName>
</protein>
<name>A0A1Y0I8S9_9GAMM</name>
<dbReference type="InterPro" id="IPR011146">
    <property type="entry name" value="HIT-like"/>
</dbReference>
<dbReference type="InterPro" id="IPR036265">
    <property type="entry name" value="HIT-like_sf"/>
</dbReference>
<evidence type="ECO:0000313" key="4">
    <source>
        <dbReference type="Proteomes" id="UP000196027"/>
    </source>
</evidence>
<dbReference type="Proteomes" id="UP000196027">
    <property type="component" value="Chromosome"/>
</dbReference>
<reference evidence="3 4" key="1">
    <citation type="submission" date="2017-05" db="EMBL/GenBank/DDBJ databases">
        <title>Genomic insights into alkan degradation activity of Oleiphilus messinensis.</title>
        <authorList>
            <person name="Kozyavkin S.A."/>
            <person name="Slesarev A.I."/>
            <person name="Golyshin P.N."/>
            <person name="Korzhenkov A."/>
            <person name="Golyshina O.N."/>
            <person name="Toshchakov S.V."/>
        </authorList>
    </citation>
    <scope>NUCLEOTIDE SEQUENCE [LARGE SCALE GENOMIC DNA]</scope>
    <source>
        <strain evidence="3 4">ME102</strain>
    </source>
</reference>
<dbReference type="Gene3D" id="3.30.428.10">
    <property type="entry name" value="HIT-like"/>
    <property type="match status" value="1"/>
</dbReference>
<evidence type="ECO:0000313" key="3">
    <source>
        <dbReference type="EMBL" id="ARU56599.1"/>
    </source>
</evidence>
<dbReference type="PIRSF" id="PIRSF000714">
    <property type="entry name" value="HIT"/>
    <property type="match status" value="1"/>
</dbReference>
<feature type="domain" description="HIT" evidence="2">
    <location>
        <begin position="35"/>
        <end position="103"/>
    </location>
</feature>
<keyword evidence="4" id="KW-1185">Reference proteome</keyword>
<accession>A0A1Y0I8S9</accession>
<dbReference type="KEGG" id="ome:OLMES_2546"/>
<dbReference type="SUPFAM" id="SSF54197">
    <property type="entry name" value="HIT-like"/>
    <property type="match status" value="1"/>
</dbReference>
<dbReference type="InterPro" id="IPR026026">
    <property type="entry name" value="HIT_Hint"/>
</dbReference>
<dbReference type="Pfam" id="PF01230">
    <property type="entry name" value="HIT"/>
    <property type="match status" value="1"/>
</dbReference>
<dbReference type="GO" id="GO:0003824">
    <property type="term" value="F:catalytic activity"/>
    <property type="evidence" value="ECO:0007669"/>
    <property type="project" value="InterPro"/>
</dbReference>
<evidence type="ECO:0000259" key="2">
    <source>
        <dbReference type="PROSITE" id="PS51084"/>
    </source>
</evidence>
<dbReference type="AlphaFoldDB" id="A0A1Y0I8S9"/>
<dbReference type="PROSITE" id="PS51084">
    <property type="entry name" value="HIT_2"/>
    <property type="match status" value="1"/>
</dbReference>
<organism evidence="3 4">
    <name type="scientific">Oleiphilus messinensis</name>
    <dbReference type="NCBI Taxonomy" id="141451"/>
    <lineage>
        <taxon>Bacteria</taxon>
        <taxon>Pseudomonadati</taxon>
        <taxon>Pseudomonadota</taxon>
        <taxon>Gammaproteobacteria</taxon>
        <taxon>Oceanospirillales</taxon>
        <taxon>Oleiphilaceae</taxon>
        <taxon>Oleiphilus</taxon>
    </lineage>
</organism>
<gene>
    <name evidence="3" type="ORF">OLMES_2546</name>
</gene>